<evidence type="ECO:0000313" key="4">
    <source>
        <dbReference type="Proteomes" id="UP000198939"/>
    </source>
</evidence>
<evidence type="ECO:0000313" key="2">
    <source>
        <dbReference type="EMBL" id="SEP31045.1"/>
    </source>
</evidence>
<name>A0A1H8WTQ6_9HYPH</name>
<dbReference type="EMBL" id="FNXB01000088">
    <property type="protein sequence ID" value="SEI21512.1"/>
    <property type="molecule type" value="Genomic_DNA"/>
</dbReference>
<protein>
    <submittedName>
        <fullName evidence="1">Uncharacterized protein</fullName>
    </submittedName>
</protein>
<dbReference type="AlphaFoldDB" id="A0A1H8WTQ6"/>
<dbReference type="Proteomes" id="UP000183063">
    <property type="component" value="Unassembled WGS sequence"/>
</dbReference>
<sequence length="87" mass="9804">MSAVLDCERGDTSRLFHHGEVWNRRNAFAGKKWGDRGDGSPVVQGEAARGLGVIAPARWSKTTASGRHRQFRRENMLDNRADMQRPI</sequence>
<organism evidence="1 3">
    <name type="scientific">Rhizobium tibeticum</name>
    <dbReference type="NCBI Taxonomy" id="501024"/>
    <lineage>
        <taxon>Bacteria</taxon>
        <taxon>Pseudomonadati</taxon>
        <taxon>Pseudomonadota</taxon>
        <taxon>Alphaproteobacteria</taxon>
        <taxon>Hyphomicrobiales</taxon>
        <taxon>Rhizobiaceae</taxon>
        <taxon>Rhizobium/Agrobacterium group</taxon>
        <taxon>Rhizobium</taxon>
    </lineage>
</organism>
<proteinExistence type="predicted"/>
<evidence type="ECO:0000313" key="1">
    <source>
        <dbReference type="EMBL" id="SEI21512.1"/>
    </source>
</evidence>
<dbReference type="EMBL" id="FOCV01000078">
    <property type="protein sequence ID" value="SEP31045.1"/>
    <property type="molecule type" value="Genomic_DNA"/>
</dbReference>
<reference evidence="2 4" key="3">
    <citation type="submission" date="2016-10" db="EMBL/GenBank/DDBJ databases">
        <authorList>
            <person name="Varghese N."/>
            <person name="Submissions S."/>
        </authorList>
    </citation>
    <scope>NUCLEOTIDE SEQUENCE [LARGE SCALE GENOMIC DNA]</scope>
    <source>
        <strain evidence="2 4">CGMCC 1.7071</strain>
    </source>
</reference>
<dbReference type="Proteomes" id="UP000198939">
    <property type="component" value="Unassembled WGS sequence"/>
</dbReference>
<keyword evidence="4" id="KW-1185">Reference proteome</keyword>
<accession>A0A1H8WTQ6</accession>
<reference evidence="1" key="1">
    <citation type="submission" date="2016-10" db="EMBL/GenBank/DDBJ databases">
        <authorList>
            <person name="de Groot N.N."/>
        </authorList>
    </citation>
    <scope>NUCLEOTIDE SEQUENCE [LARGE SCALE GENOMIC DNA]</scope>
    <source>
        <strain evidence="1">CCBAU85039</strain>
    </source>
</reference>
<evidence type="ECO:0000313" key="3">
    <source>
        <dbReference type="Proteomes" id="UP000183063"/>
    </source>
</evidence>
<gene>
    <name evidence="1" type="ORF">RTCCBAU85039_6652</name>
    <name evidence="2" type="ORF">SAMN05216228_107812</name>
</gene>
<reference evidence="3" key="2">
    <citation type="submission" date="2016-10" db="EMBL/GenBank/DDBJ databases">
        <authorList>
            <person name="Wibberg D."/>
        </authorList>
    </citation>
    <scope>NUCLEOTIDE SEQUENCE [LARGE SCALE GENOMIC DNA]</scope>
</reference>